<protein>
    <submittedName>
        <fullName evidence="2">Uncharacterized protein</fullName>
    </submittedName>
</protein>
<keyword evidence="1" id="KW-0472">Membrane</keyword>
<evidence type="ECO:0000313" key="3">
    <source>
        <dbReference type="Proteomes" id="UP000184241"/>
    </source>
</evidence>
<feature type="transmembrane region" description="Helical" evidence="1">
    <location>
        <begin position="114"/>
        <end position="143"/>
    </location>
</feature>
<feature type="transmembrane region" description="Helical" evidence="1">
    <location>
        <begin position="79"/>
        <end position="102"/>
    </location>
</feature>
<reference evidence="2 3" key="1">
    <citation type="submission" date="2016-11" db="EMBL/GenBank/DDBJ databases">
        <authorList>
            <person name="Jaros S."/>
            <person name="Januszkiewicz K."/>
            <person name="Wedrychowicz H."/>
        </authorList>
    </citation>
    <scope>NUCLEOTIDE SEQUENCE [LARGE SCALE GENOMIC DNA]</scope>
    <source>
        <strain evidence="2 3">DSM 6191</strain>
    </source>
</reference>
<accession>A0A1M5W4G3</accession>
<dbReference type="EMBL" id="FQXU01000004">
    <property type="protein sequence ID" value="SHH82338.1"/>
    <property type="molecule type" value="Genomic_DNA"/>
</dbReference>
<dbReference type="Proteomes" id="UP000184241">
    <property type="component" value="Unassembled WGS sequence"/>
</dbReference>
<keyword evidence="1" id="KW-1133">Transmembrane helix</keyword>
<gene>
    <name evidence="2" type="ORF">SAMN02745941_00923</name>
</gene>
<dbReference type="AlphaFoldDB" id="A0A1M5W4G3"/>
<feature type="transmembrane region" description="Helical" evidence="1">
    <location>
        <begin position="259"/>
        <end position="277"/>
    </location>
</feature>
<sequence length="337" mass="37428">MNLIDRYVYAVTENLKEDIKEDVSRELRTNIEDMLPDEPTENNVREVLEKLGNPKKLASEYGDSKRYLIGPELYDNYIYVLKLVTGIVTVVVVCSALLGLIFSLSSDEGVLERVVGIFTSVISAGIGGAIQGAAWVTIVFVILERTGTINVNYGKGTGLKNKWSVNDLPEIPVGGKGKISRGETVFSMIFTVIFTALIYTNAHLIGIYTTSEGGFTLSESLFNDERLKFYMPMFLIVALFQFGVYVWKFVAGRWNTPLAIVNTIFNVASCILMYVMVKDSTLINEGFVNKLMSSVEVASSNITIAWEKGINIFIAIFILIALWDSISGFLKSKNLLK</sequence>
<name>A0A1M5W4G3_9CLOT</name>
<dbReference type="Pfam" id="PF22564">
    <property type="entry name" value="HAAS"/>
    <property type="match status" value="1"/>
</dbReference>
<feature type="transmembrane region" description="Helical" evidence="1">
    <location>
        <begin position="310"/>
        <end position="330"/>
    </location>
</feature>
<proteinExistence type="predicted"/>
<feature type="transmembrane region" description="Helical" evidence="1">
    <location>
        <begin position="229"/>
        <end position="247"/>
    </location>
</feature>
<organism evidence="2 3">
    <name type="scientific">Clostridium intestinale DSM 6191</name>
    <dbReference type="NCBI Taxonomy" id="1121320"/>
    <lineage>
        <taxon>Bacteria</taxon>
        <taxon>Bacillati</taxon>
        <taxon>Bacillota</taxon>
        <taxon>Clostridia</taxon>
        <taxon>Eubacteriales</taxon>
        <taxon>Clostridiaceae</taxon>
        <taxon>Clostridium</taxon>
    </lineage>
</organism>
<keyword evidence="1" id="KW-0812">Transmembrane</keyword>
<evidence type="ECO:0000313" key="2">
    <source>
        <dbReference type="EMBL" id="SHH82338.1"/>
    </source>
</evidence>
<evidence type="ECO:0000256" key="1">
    <source>
        <dbReference type="SAM" id="Phobius"/>
    </source>
</evidence>
<feature type="transmembrane region" description="Helical" evidence="1">
    <location>
        <begin position="185"/>
        <end position="209"/>
    </location>
</feature>
<dbReference type="RefSeq" id="WP_073017188.1">
    <property type="nucleotide sequence ID" value="NZ_FQXU01000004.1"/>
</dbReference>